<feature type="coiled-coil region" evidence="1">
    <location>
        <begin position="275"/>
        <end position="366"/>
    </location>
</feature>
<feature type="compositionally biased region" description="Basic and acidic residues" evidence="2">
    <location>
        <begin position="841"/>
        <end position="853"/>
    </location>
</feature>
<evidence type="ECO:0000256" key="1">
    <source>
        <dbReference type="SAM" id="Coils"/>
    </source>
</evidence>
<comment type="caution">
    <text evidence="3">The sequence shown here is derived from an EMBL/GenBank/DDBJ whole genome shotgun (WGS) entry which is preliminary data.</text>
</comment>
<keyword evidence="4" id="KW-1185">Reference proteome</keyword>
<dbReference type="RefSeq" id="WP_063000557.1">
    <property type="nucleotide sequence ID" value="NZ_BMMH01000027.1"/>
</dbReference>
<accession>A0A917VYX8</accession>
<feature type="region of interest" description="Disordered" evidence="2">
    <location>
        <begin position="822"/>
        <end position="853"/>
    </location>
</feature>
<dbReference type="InterPro" id="IPR013496">
    <property type="entry name" value="CHP02680"/>
</dbReference>
<keyword evidence="1" id="KW-0175">Coiled coil</keyword>
<feature type="compositionally biased region" description="Basic and acidic residues" evidence="2">
    <location>
        <begin position="964"/>
        <end position="1002"/>
    </location>
</feature>
<evidence type="ECO:0000313" key="4">
    <source>
        <dbReference type="Proteomes" id="UP000638263"/>
    </source>
</evidence>
<feature type="region of interest" description="Disordered" evidence="2">
    <location>
        <begin position="964"/>
        <end position="1005"/>
    </location>
</feature>
<reference evidence="3" key="1">
    <citation type="journal article" date="2014" name="Int. J. Syst. Evol. Microbiol.">
        <title>Complete genome sequence of Corynebacterium casei LMG S-19264T (=DSM 44701T), isolated from a smear-ripened cheese.</title>
        <authorList>
            <consortium name="US DOE Joint Genome Institute (JGI-PGF)"/>
            <person name="Walter F."/>
            <person name="Albersmeier A."/>
            <person name="Kalinowski J."/>
            <person name="Ruckert C."/>
        </authorList>
    </citation>
    <scope>NUCLEOTIDE SEQUENCE</scope>
    <source>
        <strain evidence="3">CGMCC 4.3508</strain>
    </source>
</reference>
<dbReference type="Proteomes" id="UP000638263">
    <property type="component" value="Unassembled WGS sequence"/>
</dbReference>
<protein>
    <recommendedName>
        <fullName evidence="5">TIGR02680 family protein</fullName>
    </recommendedName>
</protein>
<name>A0A917VYX8_9NOCA</name>
<organism evidence="3 4">
    <name type="scientific">Nocardia jinanensis</name>
    <dbReference type="NCBI Taxonomy" id="382504"/>
    <lineage>
        <taxon>Bacteria</taxon>
        <taxon>Bacillati</taxon>
        <taxon>Actinomycetota</taxon>
        <taxon>Actinomycetes</taxon>
        <taxon>Mycobacteriales</taxon>
        <taxon>Nocardiaceae</taxon>
        <taxon>Nocardia</taxon>
    </lineage>
</organism>
<evidence type="ECO:0000313" key="3">
    <source>
        <dbReference type="EMBL" id="GGL40800.1"/>
    </source>
</evidence>
<dbReference type="InterPro" id="IPR027417">
    <property type="entry name" value="P-loop_NTPase"/>
</dbReference>
<dbReference type="Pfam" id="PF13558">
    <property type="entry name" value="SbcC_Walker_B"/>
    <property type="match status" value="1"/>
</dbReference>
<dbReference type="SUPFAM" id="SSF52540">
    <property type="entry name" value="P-loop containing nucleoside triphosphate hydrolases"/>
    <property type="match status" value="1"/>
</dbReference>
<proteinExistence type="predicted"/>
<evidence type="ECO:0000256" key="2">
    <source>
        <dbReference type="SAM" id="MobiDB-lite"/>
    </source>
</evidence>
<evidence type="ECO:0008006" key="5">
    <source>
        <dbReference type="Google" id="ProtNLM"/>
    </source>
</evidence>
<reference evidence="3" key="2">
    <citation type="submission" date="2020-09" db="EMBL/GenBank/DDBJ databases">
        <authorList>
            <person name="Sun Q."/>
            <person name="Zhou Y."/>
        </authorList>
    </citation>
    <scope>NUCLEOTIDE SEQUENCE</scope>
    <source>
        <strain evidence="3">CGMCC 4.3508</strain>
    </source>
</reference>
<feature type="region of interest" description="Disordered" evidence="2">
    <location>
        <begin position="487"/>
        <end position="516"/>
    </location>
</feature>
<feature type="compositionally biased region" description="Basic and acidic residues" evidence="2">
    <location>
        <begin position="493"/>
        <end position="504"/>
    </location>
</feature>
<sequence length="1376" mass="152009">MTAETVKHFDQRWRLTRAGVVNVWHYLDNEFIISGGRLILRGANGSGKSRALEMLLPFLLDADRRRMDATGSQKVSLDELMRTGARGQTNRIGYLWVELARPGEHLTLGAHIKYSASAHRSEVRFFTTGLRVGEELPLLDANRDPLPRGRLAERIGQQSLTDAEQHREVVRTRVFGLHGETGRDRFTGLVQLLHTLRSPDVGNRIDEGKLPQILSDALPPLSEHTLEQTGNRLDGLTETRAAQEKLVETLGHVQRFHAVYSAYAAGVLVQSATVLRDAAGELESAREERRDLTDQLNRAHSDHAAATTRAAELEDAVEELRTSIDGLRTAPLFKKAEDLAQRATAVAALQRSAEQALANAHRARTDETDAAARTTNVVAELQAAVTVAADLLAQAVERLAVEDISRNRLPISIEMRTEPDHTVIDSVQDSLDQAPVAIERPRSAGVEMLPESLDDTASAAQDCARAAEERETKARRREDEARRLAGQRAAVESLEREADEKQQAADDADTISAEAAGDRDELGVALNRGWRAWLDSGTTETLLVEIDRSHSAIEALDSDVEILCGDDPSTDLLLDDLDRLATRLATPVVDRLAVDVSQINDEIRAERDTAAELTVRQRELEAEQDPEPPAAPWQAPTSGVPLWRVIDFQPGVPDADRAGIEGALLASGLLTATLDGNGDLRSVDGEALLRAATVPVGSPLSEALRPDPSAAEHATAVQRVLASIGWQDPHATTSVGPDGTWRNGALLGRHMPTAAQHIGATARAAARREHLAAIKARLGRIAESLTAHQDRLRDLGAHRTALDAHLRTAPTSRALVERRVTARTQRKQAEDAADRAWNNARRAESARSDWSRREKEHRDLCNAMALPPDADDLRAVQTRCARARAVCLELEQSCGSVIGVAERAREARQEYLSKRKRRTDDEATAESARKDWYREATELAALHEALELPLRELTAQIEASEAELKRTNRQRQEADHRAQSRKTEAETTKVRLETANRSERSSAGHLRQTGDLFNNRMHLPGLRASATPQPLKPIQDVTDPAAARRTAEEVLRALRSTKAHDVNRLLTALTKFGADTSGHLEVLHHIEHGVHLIRLEGAENYHDLPAVLAYLENRVEVGRHALTEREREVFTEFVLGNVTEELRRRVHQARQLVQAMSTSLAGTRTSHGIGVRIGWELDSGDSELQRLMQLVGIADQVRSEQDSEELVGLVRERVQRLHTTDASSGYTAHLREALDYRSWHSVEVTILGPDPGQVRRISRRAKISQGETRFVSYVTLFAAADGYLSGLPDAERALRLVLLDDAFAKVDQRAIGELMGLLVRLDIDFVMTGHALWGTVPEVPALDIYEIRRVGDSSVVPTRIHWDGRNRNYLVSVQPR</sequence>
<dbReference type="NCBIfam" id="TIGR02680">
    <property type="entry name" value="TIGR02680 family protein"/>
    <property type="match status" value="1"/>
</dbReference>
<gene>
    <name evidence="3" type="ORF">GCM10011588_64490</name>
</gene>
<dbReference type="EMBL" id="BMMH01000027">
    <property type="protein sequence ID" value="GGL40800.1"/>
    <property type="molecule type" value="Genomic_DNA"/>
</dbReference>